<name>A0A9W8CUV9_9FUNG</name>
<feature type="non-terminal residue" evidence="1">
    <location>
        <position position="180"/>
    </location>
</feature>
<accession>A0A9W8CUV9</accession>
<keyword evidence="2" id="KW-1185">Reference proteome</keyword>
<comment type="caution">
    <text evidence="1">The sequence shown here is derived from an EMBL/GenBank/DDBJ whole genome shotgun (WGS) entry which is preliminary data.</text>
</comment>
<proteinExistence type="predicted"/>
<dbReference type="Proteomes" id="UP001143981">
    <property type="component" value="Unassembled WGS sequence"/>
</dbReference>
<dbReference type="EMBL" id="JANBOI010002041">
    <property type="protein sequence ID" value="KAJ1725096.1"/>
    <property type="molecule type" value="Genomic_DNA"/>
</dbReference>
<organism evidence="1 2">
    <name type="scientific">Coemansia biformis</name>
    <dbReference type="NCBI Taxonomy" id="1286918"/>
    <lineage>
        <taxon>Eukaryota</taxon>
        <taxon>Fungi</taxon>
        <taxon>Fungi incertae sedis</taxon>
        <taxon>Zoopagomycota</taxon>
        <taxon>Kickxellomycotina</taxon>
        <taxon>Kickxellomycetes</taxon>
        <taxon>Kickxellales</taxon>
        <taxon>Kickxellaceae</taxon>
        <taxon>Coemansia</taxon>
    </lineage>
</organism>
<evidence type="ECO:0000313" key="2">
    <source>
        <dbReference type="Proteomes" id="UP001143981"/>
    </source>
</evidence>
<protein>
    <submittedName>
        <fullName evidence="1">Uncharacterized protein</fullName>
    </submittedName>
</protein>
<sequence>MAVSIVLKVSHFSQYSSSGFAAVNRILESTRGSDEIGLDIADGDLHILPESITCTALTKLCVSGPTSMDTMLGFIQRLPNLAKLIVHKLVLDSAQSDLSIPDASNHTPLEPLDTRLSMLAINYDGNQHSPDTAVAVAKYMLLKVPTLTEFHTAQTPQQPVVDFVATFAQWYPHLSNDWIK</sequence>
<dbReference type="OrthoDB" id="5559863at2759"/>
<reference evidence="1" key="1">
    <citation type="submission" date="2022-07" db="EMBL/GenBank/DDBJ databases">
        <title>Phylogenomic reconstructions and comparative analyses of Kickxellomycotina fungi.</title>
        <authorList>
            <person name="Reynolds N.K."/>
            <person name="Stajich J.E."/>
            <person name="Barry K."/>
            <person name="Grigoriev I.V."/>
            <person name="Crous P."/>
            <person name="Smith M.E."/>
        </authorList>
    </citation>
    <scope>NUCLEOTIDE SEQUENCE</scope>
    <source>
        <strain evidence="1">BCRC 34381</strain>
    </source>
</reference>
<gene>
    <name evidence="1" type="ORF">LPJ61_005672</name>
</gene>
<evidence type="ECO:0000313" key="1">
    <source>
        <dbReference type="EMBL" id="KAJ1725096.1"/>
    </source>
</evidence>
<dbReference type="AlphaFoldDB" id="A0A9W8CUV9"/>